<gene>
    <name evidence="1" type="ORF">ERS013200_04100</name>
</gene>
<organism evidence="1 2">
    <name type="scientific">Vibrio cholerae</name>
    <dbReference type="NCBI Taxonomy" id="666"/>
    <lineage>
        <taxon>Bacteria</taxon>
        <taxon>Pseudomonadati</taxon>
        <taxon>Pseudomonadota</taxon>
        <taxon>Gammaproteobacteria</taxon>
        <taxon>Vibrionales</taxon>
        <taxon>Vibrionaceae</taxon>
        <taxon>Vibrio</taxon>
    </lineage>
</organism>
<name>A0A656AV96_VIBCL</name>
<protein>
    <submittedName>
        <fullName evidence="1">Uncharacterized protein</fullName>
    </submittedName>
</protein>
<sequence length="38" mass="4566">MASLVLNLYLSHHERLQYVIFSTTNIPLFLITTYHPRY</sequence>
<proteinExistence type="predicted"/>
<evidence type="ECO:0000313" key="1">
    <source>
        <dbReference type="EMBL" id="CSD41039.1"/>
    </source>
</evidence>
<dbReference type="AlphaFoldDB" id="A0A656AV96"/>
<evidence type="ECO:0000313" key="2">
    <source>
        <dbReference type="Proteomes" id="UP000041770"/>
    </source>
</evidence>
<reference evidence="1 2" key="1">
    <citation type="submission" date="2015-07" db="EMBL/GenBank/DDBJ databases">
        <authorList>
            <consortium name="Pathogen Informatics"/>
        </authorList>
    </citation>
    <scope>NUCLEOTIDE SEQUENCE [LARGE SCALE GENOMIC DNA]</scope>
    <source>
        <strain evidence="1 2">A316</strain>
    </source>
</reference>
<accession>A0A656AV96</accession>
<dbReference type="Proteomes" id="UP000041770">
    <property type="component" value="Unassembled WGS sequence"/>
</dbReference>
<dbReference type="EMBL" id="CWQY01000071">
    <property type="protein sequence ID" value="CSD41039.1"/>
    <property type="molecule type" value="Genomic_DNA"/>
</dbReference>